<proteinExistence type="predicted"/>
<dbReference type="SUPFAM" id="SSF116726">
    <property type="entry name" value="TrkA C-terminal domain-like"/>
    <property type="match status" value="2"/>
</dbReference>
<dbReference type="AlphaFoldDB" id="A0A8J2ZHQ0"/>
<feature type="transmembrane region" description="Helical" evidence="7">
    <location>
        <begin position="98"/>
        <end position="115"/>
    </location>
</feature>
<dbReference type="RefSeq" id="WP_188788921.1">
    <property type="nucleotide sequence ID" value="NZ_BMJV01000001.1"/>
</dbReference>
<feature type="transmembrane region" description="Helical" evidence="7">
    <location>
        <begin position="34"/>
        <end position="52"/>
    </location>
</feature>
<feature type="transmembrane region" description="Helical" evidence="7">
    <location>
        <begin position="570"/>
        <end position="590"/>
    </location>
</feature>
<reference evidence="9" key="1">
    <citation type="journal article" date="2014" name="Int. J. Syst. Evol. Microbiol.">
        <title>Complete genome sequence of Corynebacterium casei LMG S-19264T (=DSM 44701T), isolated from a smear-ripened cheese.</title>
        <authorList>
            <consortium name="US DOE Joint Genome Institute (JGI-PGF)"/>
            <person name="Walter F."/>
            <person name="Albersmeier A."/>
            <person name="Kalinowski J."/>
            <person name="Ruckert C."/>
        </authorList>
    </citation>
    <scope>NUCLEOTIDE SEQUENCE</scope>
    <source>
        <strain evidence="9">CGMCC 1.15762</strain>
    </source>
</reference>
<name>A0A8J2ZHQ0_9RHOB</name>
<evidence type="ECO:0000256" key="7">
    <source>
        <dbReference type="SAM" id="Phobius"/>
    </source>
</evidence>
<comment type="subcellular location">
    <subcellularLocation>
        <location evidence="1">Membrane</location>
        <topology evidence="1">Multi-pass membrane protein</topology>
    </subcellularLocation>
</comment>
<feature type="transmembrane region" description="Helical" evidence="7">
    <location>
        <begin position="64"/>
        <end position="86"/>
    </location>
</feature>
<protein>
    <submittedName>
        <fullName evidence="9">Sodium:sulfate symporter</fullName>
    </submittedName>
</protein>
<organism evidence="9 10">
    <name type="scientific">Salipiger pallidus</name>
    <dbReference type="NCBI Taxonomy" id="1775170"/>
    <lineage>
        <taxon>Bacteria</taxon>
        <taxon>Pseudomonadati</taxon>
        <taxon>Pseudomonadota</taxon>
        <taxon>Alphaproteobacteria</taxon>
        <taxon>Rhodobacterales</taxon>
        <taxon>Roseobacteraceae</taxon>
        <taxon>Salipiger</taxon>
    </lineage>
</organism>
<gene>
    <name evidence="9" type="ORF">GCM10011415_08240</name>
</gene>
<feature type="domain" description="RCK C-terminal" evidence="8">
    <location>
        <begin position="300"/>
        <end position="384"/>
    </location>
</feature>
<keyword evidence="6 7" id="KW-0472">Membrane</keyword>
<feature type="transmembrane region" description="Helical" evidence="7">
    <location>
        <begin position="531"/>
        <end position="550"/>
    </location>
</feature>
<keyword evidence="5 7" id="KW-1133">Transmembrane helix</keyword>
<dbReference type="InterPro" id="IPR051679">
    <property type="entry name" value="DASS-Related_Transporters"/>
</dbReference>
<feature type="domain" description="RCK C-terminal" evidence="8">
    <location>
        <begin position="215"/>
        <end position="299"/>
    </location>
</feature>
<sequence>MQFIELSQVAQAYVTMATVVAMFVLFLQERYPTEVVAIGGVAFLLVMGVLPYDAALGVLSNPAPWTIAAMFIVMGAMVRTGALDAFAHFAQRQVRLRPRSAIALIMVVVIIASAFMNNTPVVVMMLPIFVQISQTLGVQPSKLLIPLSYAAILGGTTTLIGTSTNLLVDGVSRSSGLEPFSIFEVTPLAVILVAWGMLYLIVAGRFLLPERHSMAGMLTDRSRMKFFTEAVVPPESNLVGREVLGVQLFKREGVRLIDVVRGDESLRRNLTGVVLEVGDRVVLRTQMTELLGLQRNKSLKRVDQISARETTTVEVLITPGCKMVGRSLGALRLRRRYGVYQLAVHRRNQNIGRKLDDLVVRVGDTLLLEGAPEDIKRLSDDMDMVDVSHPSARAFRRGHAPVAIGAMAGIVALSALGVAPILALAVVAVAVVLLARCIDADEAFSFVEGQLLALIFAMLAIGAALESSGAVEMIVGVIAPLLENLPGPLLVWAVFLLTSVLTETVSNNAVAVVVTPIAISLGDAIGVDPRPLVVAVMVAASCSFATPIGYQTNTLVYGPGGYRFSDFLKVGVPLNITTGILAALLIPLIWPL</sequence>
<dbReference type="PROSITE" id="PS01271">
    <property type="entry name" value="NA_SULFATE"/>
    <property type="match status" value="1"/>
</dbReference>
<evidence type="ECO:0000256" key="1">
    <source>
        <dbReference type="ARBA" id="ARBA00004141"/>
    </source>
</evidence>
<evidence type="ECO:0000256" key="3">
    <source>
        <dbReference type="ARBA" id="ARBA00022692"/>
    </source>
</evidence>
<dbReference type="PANTHER" id="PTHR43652:SF2">
    <property type="entry name" value="BASIC AMINO ACID ANTIPORTER YFCC-RELATED"/>
    <property type="match status" value="1"/>
</dbReference>
<feature type="transmembrane region" description="Helical" evidence="7">
    <location>
        <begin position="451"/>
        <end position="478"/>
    </location>
</feature>
<feature type="transmembrane region" description="Helical" evidence="7">
    <location>
        <begin position="490"/>
        <end position="519"/>
    </location>
</feature>
<dbReference type="Proteomes" id="UP000617145">
    <property type="component" value="Unassembled WGS sequence"/>
</dbReference>
<dbReference type="InterPro" id="IPR004680">
    <property type="entry name" value="Cit_transptr-like_dom"/>
</dbReference>
<evidence type="ECO:0000256" key="6">
    <source>
        <dbReference type="ARBA" id="ARBA00023136"/>
    </source>
</evidence>
<feature type="transmembrane region" description="Helical" evidence="7">
    <location>
        <begin position="150"/>
        <end position="168"/>
    </location>
</feature>
<evidence type="ECO:0000259" key="8">
    <source>
        <dbReference type="PROSITE" id="PS51202"/>
    </source>
</evidence>
<feature type="transmembrane region" description="Helical" evidence="7">
    <location>
        <begin position="6"/>
        <end position="27"/>
    </location>
</feature>
<keyword evidence="3 7" id="KW-0812">Transmembrane</keyword>
<dbReference type="EMBL" id="BMJV01000001">
    <property type="protein sequence ID" value="GGG64106.1"/>
    <property type="molecule type" value="Genomic_DNA"/>
</dbReference>
<dbReference type="PANTHER" id="PTHR43652">
    <property type="entry name" value="BASIC AMINO ACID ANTIPORTER YFCC-RELATED"/>
    <property type="match status" value="1"/>
</dbReference>
<dbReference type="Pfam" id="PF02080">
    <property type="entry name" value="TrkA_C"/>
    <property type="match status" value="2"/>
</dbReference>
<comment type="caution">
    <text evidence="9">The sequence shown here is derived from an EMBL/GenBank/DDBJ whole genome shotgun (WGS) entry which is preliminary data.</text>
</comment>
<evidence type="ECO:0000313" key="10">
    <source>
        <dbReference type="Proteomes" id="UP000617145"/>
    </source>
</evidence>
<feature type="transmembrane region" description="Helical" evidence="7">
    <location>
        <begin position="188"/>
        <end position="208"/>
    </location>
</feature>
<evidence type="ECO:0000256" key="4">
    <source>
        <dbReference type="ARBA" id="ARBA00022737"/>
    </source>
</evidence>
<dbReference type="PROSITE" id="PS51202">
    <property type="entry name" value="RCK_C"/>
    <property type="match status" value="2"/>
</dbReference>
<dbReference type="InterPro" id="IPR036721">
    <property type="entry name" value="RCK_C_sf"/>
</dbReference>
<reference evidence="9" key="2">
    <citation type="submission" date="2020-09" db="EMBL/GenBank/DDBJ databases">
        <authorList>
            <person name="Sun Q."/>
            <person name="Zhou Y."/>
        </authorList>
    </citation>
    <scope>NUCLEOTIDE SEQUENCE</scope>
    <source>
        <strain evidence="9">CGMCC 1.15762</strain>
    </source>
</reference>
<dbReference type="GO" id="GO:0005886">
    <property type="term" value="C:plasma membrane"/>
    <property type="evidence" value="ECO:0007669"/>
    <property type="project" value="TreeGrafter"/>
</dbReference>
<dbReference type="GO" id="GO:0006813">
    <property type="term" value="P:potassium ion transport"/>
    <property type="evidence" value="ECO:0007669"/>
    <property type="project" value="InterPro"/>
</dbReference>
<evidence type="ECO:0000256" key="5">
    <source>
        <dbReference type="ARBA" id="ARBA00022989"/>
    </source>
</evidence>
<dbReference type="InterPro" id="IPR006037">
    <property type="entry name" value="RCK_C"/>
</dbReference>
<dbReference type="InterPro" id="IPR031312">
    <property type="entry name" value="Na/sul_symport_CS"/>
</dbReference>
<dbReference type="GO" id="GO:0008324">
    <property type="term" value="F:monoatomic cation transmembrane transporter activity"/>
    <property type="evidence" value="ECO:0007669"/>
    <property type="project" value="InterPro"/>
</dbReference>
<evidence type="ECO:0000256" key="2">
    <source>
        <dbReference type="ARBA" id="ARBA00022448"/>
    </source>
</evidence>
<dbReference type="Gene3D" id="3.30.70.1450">
    <property type="entry name" value="Regulator of K+ conductance, C-terminal domain"/>
    <property type="match status" value="2"/>
</dbReference>
<feature type="transmembrane region" description="Helical" evidence="7">
    <location>
        <begin position="398"/>
        <end position="415"/>
    </location>
</feature>
<keyword evidence="10" id="KW-1185">Reference proteome</keyword>
<accession>A0A8J2ZHQ0</accession>
<keyword evidence="4" id="KW-0677">Repeat</keyword>
<evidence type="ECO:0000313" key="9">
    <source>
        <dbReference type="EMBL" id="GGG64106.1"/>
    </source>
</evidence>
<keyword evidence="2" id="KW-0813">Transport</keyword>
<dbReference type="Pfam" id="PF03600">
    <property type="entry name" value="CitMHS"/>
    <property type="match status" value="1"/>
</dbReference>